<dbReference type="EMBL" id="AP028910">
    <property type="protein sequence ID" value="BES90351.1"/>
    <property type="molecule type" value="Genomic_DNA"/>
</dbReference>
<protein>
    <submittedName>
        <fullName evidence="2">Uncharacterized protein</fullName>
    </submittedName>
</protein>
<proteinExistence type="predicted"/>
<organism evidence="2 3">
    <name type="scientific">Nesidiocoris tenuis</name>
    <dbReference type="NCBI Taxonomy" id="355587"/>
    <lineage>
        <taxon>Eukaryota</taxon>
        <taxon>Metazoa</taxon>
        <taxon>Ecdysozoa</taxon>
        <taxon>Arthropoda</taxon>
        <taxon>Hexapoda</taxon>
        <taxon>Insecta</taxon>
        <taxon>Pterygota</taxon>
        <taxon>Neoptera</taxon>
        <taxon>Paraneoptera</taxon>
        <taxon>Hemiptera</taxon>
        <taxon>Heteroptera</taxon>
        <taxon>Panheteroptera</taxon>
        <taxon>Cimicomorpha</taxon>
        <taxon>Miridae</taxon>
        <taxon>Dicyphina</taxon>
        <taxon>Nesidiocoris</taxon>
    </lineage>
</organism>
<name>A0ABN7ADI9_9HEMI</name>
<accession>A0ABN7ADI9</accession>
<evidence type="ECO:0000256" key="1">
    <source>
        <dbReference type="SAM" id="MobiDB-lite"/>
    </source>
</evidence>
<evidence type="ECO:0000313" key="3">
    <source>
        <dbReference type="Proteomes" id="UP001307889"/>
    </source>
</evidence>
<feature type="region of interest" description="Disordered" evidence="1">
    <location>
        <begin position="54"/>
        <end position="75"/>
    </location>
</feature>
<keyword evidence="3" id="KW-1185">Reference proteome</keyword>
<evidence type="ECO:0000313" key="2">
    <source>
        <dbReference type="EMBL" id="BES90351.1"/>
    </source>
</evidence>
<reference evidence="2 3" key="1">
    <citation type="submission" date="2023-09" db="EMBL/GenBank/DDBJ databases">
        <title>Nesidiocoris tenuis whole genome shotgun sequence.</title>
        <authorList>
            <person name="Shibata T."/>
            <person name="Shimoda M."/>
            <person name="Kobayashi T."/>
            <person name="Uehara T."/>
        </authorList>
    </citation>
    <scope>NUCLEOTIDE SEQUENCE [LARGE SCALE GENOMIC DNA]</scope>
    <source>
        <strain evidence="2 3">Japan</strain>
    </source>
</reference>
<dbReference type="Proteomes" id="UP001307889">
    <property type="component" value="Chromosome 2"/>
</dbReference>
<sequence>MRSDNINSLARSQIAGKFEDAREFIGEVVNAKGSRARDIDFARVSIFLPARGRVSGVSPASGSPRSIPPPPPRLRGSLVFSLRTAVT</sequence>
<gene>
    <name evidence="2" type="ORF">NTJ_03157</name>
</gene>